<evidence type="ECO:0000313" key="1">
    <source>
        <dbReference type="EMBL" id="KAK9934735.1"/>
    </source>
</evidence>
<dbReference type="AlphaFoldDB" id="A0AAW1XE99"/>
<evidence type="ECO:0000313" key="2">
    <source>
        <dbReference type="Proteomes" id="UP001457282"/>
    </source>
</evidence>
<gene>
    <name evidence="1" type="ORF">M0R45_021869</name>
</gene>
<comment type="caution">
    <text evidence="1">The sequence shown here is derived from an EMBL/GenBank/DDBJ whole genome shotgun (WGS) entry which is preliminary data.</text>
</comment>
<organism evidence="1 2">
    <name type="scientific">Rubus argutus</name>
    <name type="common">Southern blackberry</name>
    <dbReference type="NCBI Taxonomy" id="59490"/>
    <lineage>
        <taxon>Eukaryota</taxon>
        <taxon>Viridiplantae</taxon>
        <taxon>Streptophyta</taxon>
        <taxon>Embryophyta</taxon>
        <taxon>Tracheophyta</taxon>
        <taxon>Spermatophyta</taxon>
        <taxon>Magnoliopsida</taxon>
        <taxon>eudicotyledons</taxon>
        <taxon>Gunneridae</taxon>
        <taxon>Pentapetalae</taxon>
        <taxon>rosids</taxon>
        <taxon>fabids</taxon>
        <taxon>Rosales</taxon>
        <taxon>Rosaceae</taxon>
        <taxon>Rosoideae</taxon>
        <taxon>Rosoideae incertae sedis</taxon>
        <taxon>Rubus</taxon>
    </lineage>
</organism>
<dbReference type="Proteomes" id="UP001457282">
    <property type="component" value="Unassembled WGS sequence"/>
</dbReference>
<reference evidence="1 2" key="1">
    <citation type="journal article" date="2023" name="G3 (Bethesda)">
        <title>A chromosome-length genome assembly and annotation of blackberry (Rubus argutus, cv. 'Hillquist').</title>
        <authorList>
            <person name="Bruna T."/>
            <person name="Aryal R."/>
            <person name="Dudchenko O."/>
            <person name="Sargent D.J."/>
            <person name="Mead D."/>
            <person name="Buti M."/>
            <person name="Cavallini A."/>
            <person name="Hytonen T."/>
            <person name="Andres J."/>
            <person name="Pham M."/>
            <person name="Weisz D."/>
            <person name="Mascagni F."/>
            <person name="Usai G."/>
            <person name="Natali L."/>
            <person name="Bassil N."/>
            <person name="Fernandez G.E."/>
            <person name="Lomsadze A."/>
            <person name="Armour M."/>
            <person name="Olukolu B."/>
            <person name="Poorten T."/>
            <person name="Britton C."/>
            <person name="Davik J."/>
            <person name="Ashrafi H."/>
            <person name="Aiden E.L."/>
            <person name="Borodovsky M."/>
            <person name="Worthington M."/>
        </authorList>
    </citation>
    <scope>NUCLEOTIDE SEQUENCE [LARGE SCALE GENOMIC DNA]</scope>
    <source>
        <strain evidence="1">PI 553951</strain>
    </source>
</reference>
<name>A0AAW1XE99_RUBAR</name>
<keyword evidence="2" id="KW-1185">Reference proteome</keyword>
<protein>
    <submittedName>
        <fullName evidence="1">Uncharacterized protein</fullName>
    </submittedName>
</protein>
<sequence>MEVEPGVEGQVDNALSLTKRRRFNRLSKEKAPWKMQAPEPTLCGNVRPRADLEEHPVNLESQMVAEPGVEIQGEDALSLTKRRRVVGSLSAREPMTVSIQHGFNGVSLLPLPISHEGLNDGSSTTRDPLPQQNIMGECMLSGVLPGAEESNLSPAVSFSSVVEGGAFCGFFGSLLNFQNPLGLDPLTSGRPTLGAESANLKKPNKKKLGSRGAAGTMELRSLPFAKNGLPFVSHDEGETIASSISNNIVDVISAPKPIILPAITRGEPSNSLEMLPGLTSRKVFCG</sequence>
<dbReference type="EMBL" id="JBEDUW010000004">
    <property type="protein sequence ID" value="KAK9934735.1"/>
    <property type="molecule type" value="Genomic_DNA"/>
</dbReference>
<accession>A0AAW1XE99</accession>
<proteinExistence type="predicted"/>